<reference evidence="1" key="1">
    <citation type="submission" date="2020-03" db="EMBL/GenBank/DDBJ databases">
        <title>The deep terrestrial virosphere.</title>
        <authorList>
            <person name="Holmfeldt K."/>
            <person name="Nilsson E."/>
            <person name="Simone D."/>
            <person name="Lopez-Fernandez M."/>
            <person name="Wu X."/>
            <person name="de Brujin I."/>
            <person name="Lundin D."/>
            <person name="Andersson A."/>
            <person name="Bertilsson S."/>
            <person name="Dopson M."/>
        </authorList>
    </citation>
    <scope>NUCLEOTIDE SEQUENCE</scope>
    <source>
        <strain evidence="1">MM415B00426</strain>
    </source>
</reference>
<organism evidence="1">
    <name type="scientific">viral metagenome</name>
    <dbReference type="NCBI Taxonomy" id="1070528"/>
    <lineage>
        <taxon>unclassified sequences</taxon>
        <taxon>metagenomes</taxon>
        <taxon>organismal metagenomes</taxon>
    </lineage>
</organism>
<dbReference type="EMBL" id="MT141534">
    <property type="protein sequence ID" value="QJA65223.1"/>
    <property type="molecule type" value="Genomic_DNA"/>
</dbReference>
<name>A0A6M3J5W3_9ZZZZ</name>
<dbReference type="GO" id="GO:0008168">
    <property type="term" value="F:methyltransferase activity"/>
    <property type="evidence" value="ECO:0007669"/>
    <property type="project" value="UniProtKB-KW"/>
</dbReference>
<keyword evidence="1" id="KW-0808">Transferase</keyword>
<keyword evidence="1" id="KW-0489">Methyltransferase</keyword>
<dbReference type="Gene3D" id="3.40.50.2000">
    <property type="entry name" value="Glycogen Phosphorylase B"/>
    <property type="match status" value="1"/>
</dbReference>
<sequence length="395" mass="46008">MKITGNKPVLNKKGKPLTIGMIGDHWCIRVHKRALALQKCGYRIIICGRKVSYGTDQYPLFLMWHDERQFKNAVRVMINEGADILDFSNEPDHPVRWIREVIDEMGVGDHVKLVTDLHDLDLIRRGFITKNEREMFMKSDGLIYVSIPIQEKANYMHSVTKPNIVLYSYCNQGIIKDVVEEEKVIERKGLVYQGGANAKDNEDVNRIYPYRYLYDIIKKLVEMGNETHMYVGNVDAYDSHQETGAIMHPPTIYDKLMKELLNYKYGILIFNNEKGTEDQVNFTLTNKFFEYTAAGLPSLACWCPENMKLVDKWGVGFTFENISEIKDCSHLEEKYPEIINNIEKFNKEVYMENFIVRYENLLAELLGVPKKGVPAKIKKLHKFEYGREESNFQIY</sequence>
<gene>
    <name evidence="1" type="ORF">MM415B00426_0029</name>
</gene>
<dbReference type="GO" id="GO:0032259">
    <property type="term" value="P:methylation"/>
    <property type="evidence" value="ECO:0007669"/>
    <property type="project" value="UniProtKB-KW"/>
</dbReference>
<accession>A0A6M3J5W3</accession>
<proteinExistence type="predicted"/>
<evidence type="ECO:0000313" key="1">
    <source>
        <dbReference type="EMBL" id="QJA65223.1"/>
    </source>
</evidence>
<protein>
    <submittedName>
        <fullName evidence="1">Putative methyltransferase</fullName>
    </submittedName>
</protein>
<dbReference type="AlphaFoldDB" id="A0A6M3J5W3"/>